<name>A0A560BWH6_AZOBR</name>
<dbReference type="Proteomes" id="UP000316083">
    <property type="component" value="Unassembled WGS sequence"/>
</dbReference>
<reference evidence="3 4" key="1">
    <citation type="submission" date="2019-06" db="EMBL/GenBank/DDBJ databases">
        <title>Genomic Encyclopedia of Type Strains, Phase IV (KMG-V): Genome sequencing to study the core and pangenomes of soil and plant-associated prokaryotes.</title>
        <authorList>
            <person name="Whitman W."/>
        </authorList>
    </citation>
    <scope>NUCLEOTIDE SEQUENCE [LARGE SCALE GENOMIC DNA]</scope>
    <source>
        <strain evidence="2 4">BR 11650</strain>
        <strain evidence="1 3">BR 11796</strain>
    </source>
</reference>
<evidence type="ECO:0000313" key="4">
    <source>
        <dbReference type="Proteomes" id="UP000318529"/>
    </source>
</evidence>
<protein>
    <recommendedName>
        <fullName evidence="5">J domain-containing protein</fullName>
    </recommendedName>
</protein>
<comment type="caution">
    <text evidence="2">The sequence shown here is derived from an EMBL/GenBank/DDBJ whole genome shotgun (WGS) entry which is preliminary data.</text>
</comment>
<gene>
    <name evidence="1" type="ORF">FBZ82_11797</name>
    <name evidence="2" type="ORF">FBZ83_117105</name>
</gene>
<evidence type="ECO:0000313" key="1">
    <source>
        <dbReference type="EMBL" id="TWA61723.1"/>
    </source>
</evidence>
<dbReference type="AlphaFoldDB" id="A0A560BWH6"/>
<dbReference type="RefSeq" id="WP_174452046.1">
    <property type="nucleotide sequence ID" value="NZ_VITH01000017.1"/>
</dbReference>
<evidence type="ECO:0008006" key="5">
    <source>
        <dbReference type="Google" id="ProtNLM"/>
    </source>
</evidence>
<dbReference type="EMBL" id="VITF01000017">
    <property type="protein sequence ID" value="TWA61723.1"/>
    <property type="molecule type" value="Genomic_DNA"/>
</dbReference>
<dbReference type="InterPro" id="IPR036869">
    <property type="entry name" value="J_dom_sf"/>
</dbReference>
<dbReference type="EMBL" id="VITH01000017">
    <property type="protein sequence ID" value="TWA76963.1"/>
    <property type="molecule type" value="Genomic_DNA"/>
</dbReference>
<evidence type="ECO:0000313" key="3">
    <source>
        <dbReference type="Proteomes" id="UP000316083"/>
    </source>
</evidence>
<accession>A0A560BWH6</accession>
<dbReference type="Proteomes" id="UP000318529">
    <property type="component" value="Unassembled WGS sequence"/>
</dbReference>
<evidence type="ECO:0000313" key="2">
    <source>
        <dbReference type="EMBL" id="TWA76963.1"/>
    </source>
</evidence>
<dbReference type="SUPFAM" id="SSF46565">
    <property type="entry name" value="Chaperone J-domain"/>
    <property type="match status" value="1"/>
</dbReference>
<sequence>MPTITAPCQHALYAAVDSAATARGMTVPALIRSCLTLVGPEALTHLPDPGSPEPVDVSHRTVTLKNGGTRRVRVVPKLRVRHATPLDAATVRKAAWVAATIGNDDGAHLITAGELNAVESEMSRCRLRLEQLTAALETLAFRPLRQPIRKPWQATYVLGFTHEWGLDPQVVNSRFRTLAPIFHPDTGLLSSAERMSQLLEARNFLLQHLRS</sequence>
<organism evidence="2 4">
    <name type="scientific">Azospirillum brasilense</name>
    <dbReference type="NCBI Taxonomy" id="192"/>
    <lineage>
        <taxon>Bacteria</taxon>
        <taxon>Pseudomonadati</taxon>
        <taxon>Pseudomonadota</taxon>
        <taxon>Alphaproteobacteria</taxon>
        <taxon>Rhodospirillales</taxon>
        <taxon>Azospirillaceae</taxon>
        <taxon>Azospirillum</taxon>
    </lineage>
</organism>
<proteinExistence type="predicted"/>